<organism evidence="1 2">
    <name type="scientific">Rhizobium mesoamericanum STM3625</name>
    <dbReference type="NCBI Taxonomy" id="1211777"/>
    <lineage>
        <taxon>Bacteria</taxon>
        <taxon>Pseudomonadati</taxon>
        <taxon>Pseudomonadota</taxon>
        <taxon>Alphaproteobacteria</taxon>
        <taxon>Hyphomicrobiales</taxon>
        <taxon>Rhizobiaceae</taxon>
        <taxon>Rhizobium/Agrobacterium group</taxon>
        <taxon>Rhizobium</taxon>
    </lineage>
</organism>
<keyword evidence="2" id="KW-1185">Reference proteome</keyword>
<evidence type="ECO:0000313" key="1">
    <source>
        <dbReference type="EMBL" id="CCM80396.1"/>
    </source>
</evidence>
<dbReference type="Proteomes" id="UP000009319">
    <property type="component" value="Unassembled WGS sequence"/>
</dbReference>
<sequence length="88" mass="9715">MAVSMVVMARASVSAPVSAPAKSQLRLPTISVYNGEDESITALTDDGMEELEQMLSSARRSTDEWNDFLDCFVDDEELVARFKAKSPR</sequence>
<gene>
    <name evidence="1" type="ORF">BN77_p280022</name>
</gene>
<dbReference type="HOGENOM" id="CLU_189978_0_0_5"/>
<dbReference type="AlphaFoldDB" id="K0PUI8"/>
<protein>
    <submittedName>
        <fullName evidence="1">Uncharacterized protein</fullName>
    </submittedName>
</protein>
<reference evidence="1 2" key="1">
    <citation type="journal article" date="2013" name="Genome Announc.">
        <title>Draft Genome Sequence of Rhizobium mesoamericanum STM3625, a Nitrogen-Fixing Symbiont of Mimosa pudica Isolated in French Guiana (South America).</title>
        <authorList>
            <person name="Moulin L."/>
            <person name="Mornico D."/>
            <person name="Melkonian R."/>
            <person name="Klonowska A."/>
        </authorList>
    </citation>
    <scope>NUCLEOTIDE SEQUENCE [LARGE SCALE GENOMIC DNA]</scope>
    <source>
        <strain evidence="1 2">STM3625</strain>
    </source>
</reference>
<accession>K0PUI8</accession>
<name>K0PUI8_9HYPH</name>
<dbReference type="EMBL" id="CANI01000091">
    <property type="protein sequence ID" value="CCM80396.1"/>
    <property type="molecule type" value="Genomic_DNA"/>
</dbReference>
<comment type="caution">
    <text evidence="1">The sequence shown here is derived from an EMBL/GenBank/DDBJ whole genome shotgun (WGS) entry which is preliminary data.</text>
</comment>
<proteinExistence type="predicted"/>
<dbReference type="eggNOG" id="ENOG5032SB2">
    <property type="taxonomic scope" value="Bacteria"/>
</dbReference>
<evidence type="ECO:0000313" key="2">
    <source>
        <dbReference type="Proteomes" id="UP000009319"/>
    </source>
</evidence>